<organism evidence="2 3">
    <name type="scientific">Ceriporiopsis subvermispora (strain B)</name>
    <name type="common">White-rot fungus</name>
    <name type="synonym">Gelatoporia subvermispora</name>
    <dbReference type="NCBI Taxonomy" id="914234"/>
    <lineage>
        <taxon>Eukaryota</taxon>
        <taxon>Fungi</taxon>
        <taxon>Dikarya</taxon>
        <taxon>Basidiomycota</taxon>
        <taxon>Agaricomycotina</taxon>
        <taxon>Agaricomycetes</taxon>
        <taxon>Polyporales</taxon>
        <taxon>Gelatoporiaceae</taxon>
        <taxon>Gelatoporia</taxon>
    </lineage>
</organism>
<name>M2PJ20_CERS8</name>
<evidence type="ECO:0000256" key="1">
    <source>
        <dbReference type="SAM" id="MobiDB-lite"/>
    </source>
</evidence>
<evidence type="ECO:0000313" key="2">
    <source>
        <dbReference type="EMBL" id="EMD36189.1"/>
    </source>
</evidence>
<proteinExistence type="predicted"/>
<sequence length="233" mass="24705">MAFSVDITFTTNECSAYLDHEGGEELPFWMRVPDEDLPDLDPNFDFDKALIALGVDQASMTTLTSRDTGPALDVCMDGNTPSDAPFFGALVQSQENQCRETASPDEIDTIYSENAGSPSSAPSLSAYLSPVLSSYSPSSVPSGPPTEASSPSAPLAASSAMSQDDSRSSYDISANIAPIMSESTDIAVDALQPKRKVIRRQYGSTCDFCHKCKPCCLIAEAGFCVCVPGIATQ</sequence>
<dbReference type="AlphaFoldDB" id="M2PJ20"/>
<dbReference type="Proteomes" id="UP000016930">
    <property type="component" value="Unassembled WGS sequence"/>
</dbReference>
<reference evidence="2 3" key="1">
    <citation type="journal article" date="2012" name="Proc. Natl. Acad. Sci. U.S.A.">
        <title>Comparative genomics of Ceriporiopsis subvermispora and Phanerochaete chrysosporium provide insight into selective ligninolysis.</title>
        <authorList>
            <person name="Fernandez-Fueyo E."/>
            <person name="Ruiz-Duenas F.J."/>
            <person name="Ferreira P."/>
            <person name="Floudas D."/>
            <person name="Hibbett D.S."/>
            <person name="Canessa P."/>
            <person name="Larrondo L.F."/>
            <person name="James T.Y."/>
            <person name="Seelenfreund D."/>
            <person name="Lobos S."/>
            <person name="Polanco R."/>
            <person name="Tello M."/>
            <person name="Honda Y."/>
            <person name="Watanabe T."/>
            <person name="Watanabe T."/>
            <person name="Ryu J.S."/>
            <person name="Kubicek C.P."/>
            <person name="Schmoll M."/>
            <person name="Gaskell J."/>
            <person name="Hammel K.E."/>
            <person name="St John F.J."/>
            <person name="Vanden Wymelenberg A."/>
            <person name="Sabat G."/>
            <person name="Splinter BonDurant S."/>
            <person name="Syed K."/>
            <person name="Yadav J.S."/>
            <person name="Doddapaneni H."/>
            <person name="Subramanian V."/>
            <person name="Lavin J.L."/>
            <person name="Oguiza J.A."/>
            <person name="Perez G."/>
            <person name="Pisabarro A.G."/>
            <person name="Ramirez L."/>
            <person name="Santoyo F."/>
            <person name="Master E."/>
            <person name="Coutinho P.M."/>
            <person name="Henrissat B."/>
            <person name="Lombard V."/>
            <person name="Magnuson J.K."/>
            <person name="Kuees U."/>
            <person name="Hori C."/>
            <person name="Igarashi K."/>
            <person name="Samejima M."/>
            <person name="Held B.W."/>
            <person name="Barry K.W."/>
            <person name="LaButti K.M."/>
            <person name="Lapidus A."/>
            <person name="Lindquist E.A."/>
            <person name="Lucas S.M."/>
            <person name="Riley R."/>
            <person name="Salamov A.A."/>
            <person name="Hoffmeister D."/>
            <person name="Schwenk D."/>
            <person name="Hadar Y."/>
            <person name="Yarden O."/>
            <person name="de Vries R.P."/>
            <person name="Wiebenga A."/>
            <person name="Stenlid J."/>
            <person name="Eastwood D."/>
            <person name="Grigoriev I.V."/>
            <person name="Berka R.M."/>
            <person name="Blanchette R.A."/>
            <person name="Kersten P."/>
            <person name="Martinez A.T."/>
            <person name="Vicuna R."/>
            <person name="Cullen D."/>
        </authorList>
    </citation>
    <scope>NUCLEOTIDE SEQUENCE [LARGE SCALE GENOMIC DNA]</scope>
    <source>
        <strain evidence="2 3">B</strain>
    </source>
</reference>
<keyword evidence="3" id="KW-1185">Reference proteome</keyword>
<feature type="region of interest" description="Disordered" evidence="1">
    <location>
        <begin position="138"/>
        <end position="167"/>
    </location>
</feature>
<protein>
    <submittedName>
        <fullName evidence="2">Uncharacterized protein</fullName>
    </submittedName>
</protein>
<dbReference type="EMBL" id="KB445798">
    <property type="protein sequence ID" value="EMD36189.1"/>
    <property type="molecule type" value="Genomic_DNA"/>
</dbReference>
<evidence type="ECO:0000313" key="3">
    <source>
        <dbReference type="Proteomes" id="UP000016930"/>
    </source>
</evidence>
<feature type="compositionally biased region" description="Low complexity" evidence="1">
    <location>
        <begin position="138"/>
        <end position="163"/>
    </location>
</feature>
<gene>
    <name evidence="2" type="ORF">CERSUDRAFT_95537</name>
</gene>
<dbReference type="HOGENOM" id="CLU_1189787_0_0_1"/>
<accession>M2PJ20</accession>